<accession>A0A1A3CJ29</accession>
<keyword evidence="3" id="KW-0732">Signal</keyword>
<name>A0A1A3CJ29_MYCAS</name>
<evidence type="ECO:0000256" key="6">
    <source>
        <dbReference type="ARBA" id="ARBA00093784"/>
    </source>
</evidence>
<dbReference type="Pfam" id="PF26380">
    <property type="entry name" value="Pilin_Mycobact"/>
    <property type="match status" value="1"/>
</dbReference>
<dbReference type="AlphaFoldDB" id="A0A1A3CJ29"/>
<organism evidence="10 11">
    <name type="scientific">Mycobacterium asiaticum</name>
    <dbReference type="NCBI Taxonomy" id="1790"/>
    <lineage>
        <taxon>Bacteria</taxon>
        <taxon>Bacillati</taxon>
        <taxon>Actinomycetota</taxon>
        <taxon>Actinomycetes</taxon>
        <taxon>Mycobacteriales</taxon>
        <taxon>Mycobacteriaceae</taxon>
        <taxon>Mycobacterium</taxon>
    </lineage>
</organism>
<proteinExistence type="inferred from homology"/>
<evidence type="ECO:0000313" key="11">
    <source>
        <dbReference type="Proteomes" id="UP000093795"/>
    </source>
</evidence>
<keyword evidence="4" id="KW-0130">Cell adhesion</keyword>
<comment type="caution">
    <text evidence="10">The sequence shown here is derived from an EMBL/GenBank/DDBJ whole genome shotgun (WGS) entry which is preliminary data.</text>
</comment>
<protein>
    <recommendedName>
        <fullName evidence="2">Pilin</fullName>
    </recommendedName>
    <alternativeName>
        <fullName evidence="8">Pili structural subunit</fullName>
    </alternativeName>
</protein>
<evidence type="ECO:0000256" key="3">
    <source>
        <dbReference type="ARBA" id="ARBA00022729"/>
    </source>
</evidence>
<dbReference type="Proteomes" id="UP000093795">
    <property type="component" value="Unassembled WGS sequence"/>
</dbReference>
<evidence type="ECO:0000256" key="5">
    <source>
        <dbReference type="ARBA" id="ARBA00023263"/>
    </source>
</evidence>
<feature type="compositionally biased region" description="Basic and acidic residues" evidence="9">
    <location>
        <begin position="46"/>
        <end position="63"/>
    </location>
</feature>
<evidence type="ECO:0000256" key="2">
    <source>
        <dbReference type="ARBA" id="ARBA00018586"/>
    </source>
</evidence>
<dbReference type="InterPro" id="IPR058759">
    <property type="entry name" value="Pilin_mycobact"/>
</dbReference>
<sequence length="70" mass="7749">MAAALGLAGVGAATTAAAQPAPLPEYHWCPGQFWDPGWGQNWDGGNCHDDHHRDRDGNDHSRDWNNGWRR</sequence>
<evidence type="ECO:0000256" key="9">
    <source>
        <dbReference type="SAM" id="MobiDB-lite"/>
    </source>
</evidence>
<evidence type="ECO:0000256" key="7">
    <source>
        <dbReference type="ARBA" id="ARBA00093787"/>
    </source>
</evidence>
<dbReference type="EMBL" id="LZKQ01000110">
    <property type="protein sequence ID" value="OBI85841.1"/>
    <property type="molecule type" value="Genomic_DNA"/>
</dbReference>
<dbReference type="eggNOG" id="ENOG5031U6Y">
    <property type="taxonomic scope" value="Bacteria"/>
</dbReference>
<evidence type="ECO:0000313" key="10">
    <source>
        <dbReference type="EMBL" id="OBI85841.1"/>
    </source>
</evidence>
<keyword evidence="5" id="KW-0281">Fimbrium</keyword>
<comment type="subcellular location">
    <subcellularLocation>
        <location evidence="1">Fimbrium</location>
    </subcellularLocation>
</comment>
<feature type="region of interest" description="Disordered" evidence="9">
    <location>
        <begin position="39"/>
        <end position="70"/>
    </location>
</feature>
<reference evidence="10 11" key="1">
    <citation type="submission" date="2016-06" db="EMBL/GenBank/DDBJ databases">
        <authorList>
            <person name="Kjaerup R.B."/>
            <person name="Dalgaard T.S."/>
            <person name="Juul-Madsen H.R."/>
        </authorList>
    </citation>
    <scope>NUCLEOTIDE SEQUENCE [LARGE SCALE GENOMIC DNA]</scope>
    <source>
        <strain evidence="10 11">1081914.2</strain>
    </source>
</reference>
<evidence type="ECO:0000256" key="4">
    <source>
        <dbReference type="ARBA" id="ARBA00022889"/>
    </source>
</evidence>
<comment type="similarity">
    <text evidence="6">Belongs to the mycobacterial pilin family.</text>
</comment>
<evidence type="ECO:0000256" key="8">
    <source>
        <dbReference type="ARBA" id="ARBA00093801"/>
    </source>
</evidence>
<comment type="subunit">
    <text evidence="7">Forms a homomer composed of subunits assembled in a large structure.</text>
</comment>
<gene>
    <name evidence="10" type="ORF">A9X01_17605</name>
</gene>
<evidence type="ECO:0000256" key="1">
    <source>
        <dbReference type="ARBA" id="ARBA00004561"/>
    </source>
</evidence>